<dbReference type="EC" id="2.7.7.87" evidence="3"/>
<evidence type="ECO:0000256" key="6">
    <source>
        <dbReference type="ARBA" id="ARBA00022694"/>
    </source>
</evidence>
<dbReference type="Gene3D" id="3.90.870.10">
    <property type="entry name" value="DHBP synthase"/>
    <property type="match status" value="1"/>
</dbReference>
<accession>A0A0A7LAF9</accession>
<keyword evidence="8" id="KW-0547">Nucleotide-binding</keyword>
<evidence type="ECO:0000313" key="13">
    <source>
        <dbReference type="EMBL" id="AIZ56054.1"/>
    </source>
</evidence>
<organism evidence="13 14">
    <name type="scientific">Candidatus Methanoplasma termitum</name>
    <dbReference type="NCBI Taxonomy" id="1577791"/>
    <lineage>
        <taxon>Archaea</taxon>
        <taxon>Methanobacteriati</taxon>
        <taxon>Thermoplasmatota</taxon>
        <taxon>Thermoplasmata</taxon>
        <taxon>Methanomassiliicoccales</taxon>
        <taxon>Methanomassiliicoccaceae</taxon>
        <taxon>Candidatus Methanoplasma</taxon>
    </lineage>
</organism>
<dbReference type="Pfam" id="PF01300">
    <property type="entry name" value="Sua5_yciO_yrdC"/>
    <property type="match status" value="1"/>
</dbReference>
<evidence type="ECO:0000256" key="5">
    <source>
        <dbReference type="ARBA" id="ARBA00022679"/>
    </source>
</evidence>
<comment type="catalytic activity">
    <reaction evidence="11">
        <text>L-threonine + hydrogencarbonate + ATP = L-threonylcarbamoyladenylate + diphosphate + H2O</text>
        <dbReference type="Rhea" id="RHEA:36407"/>
        <dbReference type="ChEBI" id="CHEBI:15377"/>
        <dbReference type="ChEBI" id="CHEBI:17544"/>
        <dbReference type="ChEBI" id="CHEBI:30616"/>
        <dbReference type="ChEBI" id="CHEBI:33019"/>
        <dbReference type="ChEBI" id="CHEBI:57926"/>
        <dbReference type="ChEBI" id="CHEBI:73682"/>
        <dbReference type="EC" id="2.7.7.87"/>
    </reaction>
</comment>
<dbReference type="Proteomes" id="UP000030787">
    <property type="component" value="Chromosome"/>
</dbReference>
<evidence type="ECO:0000313" key="14">
    <source>
        <dbReference type="Proteomes" id="UP000030787"/>
    </source>
</evidence>
<keyword evidence="9" id="KW-0067">ATP-binding</keyword>
<protein>
    <recommendedName>
        <fullName evidence="10">L-threonylcarbamoyladenylate synthase</fullName>
        <ecNumber evidence="3">2.7.7.87</ecNumber>
    </recommendedName>
    <alternativeName>
        <fullName evidence="10">L-threonylcarbamoyladenylate synthase</fullName>
    </alternativeName>
</protein>
<dbReference type="GO" id="GO:0005737">
    <property type="term" value="C:cytoplasm"/>
    <property type="evidence" value="ECO:0007669"/>
    <property type="project" value="UniProtKB-SubCell"/>
</dbReference>
<dbReference type="GO" id="GO:0003725">
    <property type="term" value="F:double-stranded RNA binding"/>
    <property type="evidence" value="ECO:0007669"/>
    <property type="project" value="InterPro"/>
</dbReference>
<dbReference type="PANTHER" id="PTHR17490">
    <property type="entry name" value="SUA5"/>
    <property type="match status" value="1"/>
</dbReference>
<dbReference type="NCBIfam" id="TIGR00057">
    <property type="entry name" value="L-threonylcarbamoyladenylate synthase"/>
    <property type="match status" value="1"/>
</dbReference>
<dbReference type="GO" id="GO:0061710">
    <property type="term" value="F:L-threonylcarbamoyladenylate synthase"/>
    <property type="evidence" value="ECO:0007669"/>
    <property type="project" value="UniProtKB-EC"/>
</dbReference>
<dbReference type="HOGENOM" id="CLU_031397_3_2_2"/>
<dbReference type="OrthoDB" id="39992at2157"/>
<reference evidence="13 14" key="1">
    <citation type="journal article" date="2014" name="Appl. Environ. Microbiol.">
        <title>Comparative Genome Analysis of 'Candidatus Methanoplasma termitum' Indicates a New Mode of Energy Metabolism in the Seventh Order of Methanogens.</title>
        <authorList>
            <person name="Lang K."/>
            <person name="Schuldes J."/>
            <person name="Klingl A."/>
            <person name="Poehlein A."/>
            <person name="Daniel R."/>
            <person name="Brune A."/>
        </authorList>
    </citation>
    <scope>NUCLEOTIDE SEQUENCE [LARGE SCALE GENOMIC DNA]</scope>
    <source>
        <strain evidence="14">Mpt1</strain>
    </source>
</reference>
<dbReference type="SUPFAM" id="SSF55821">
    <property type="entry name" value="YrdC/RibB"/>
    <property type="match status" value="1"/>
</dbReference>
<evidence type="ECO:0000256" key="8">
    <source>
        <dbReference type="ARBA" id="ARBA00022741"/>
    </source>
</evidence>
<dbReference type="GO" id="GO:0005524">
    <property type="term" value="F:ATP binding"/>
    <property type="evidence" value="ECO:0007669"/>
    <property type="project" value="UniProtKB-KW"/>
</dbReference>
<feature type="domain" description="YrdC-like" evidence="12">
    <location>
        <begin position="17"/>
        <end position="201"/>
    </location>
</feature>
<evidence type="ECO:0000256" key="3">
    <source>
        <dbReference type="ARBA" id="ARBA00012584"/>
    </source>
</evidence>
<dbReference type="GO" id="GO:0006450">
    <property type="term" value="P:regulation of translational fidelity"/>
    <property type="evidence" value="ECO:0007669"/>
    <property type="project" value="TreeGrafter"/>
</dbReference>
<sequence>MKIVKCDCANAIDQKSESVIKEAAEEIAAGNLIVYPTETVYGIGADIFNEVAVKNVFLAKNRPFDMALSVAVSDKRMMEKIAVVDDKAEKLIKAFLPGPLTIIIEKKKEVPNLVTSMSKKVGIRIPDHVGALELIKKTGPIVATSANVHSHPDATDINSAVKDLGSSISMYIDDGPSRLKKPSTIVWIMNKEVEIVRQGAITIKQIEDVLNA</sequence>
<name>A0A0A7LAF9_9ARCH</name>
<dbReference type="AlphaFoldDB" id="A0A0A7LAF9"/>
<dbReference type="PROSITE" id="PS51163">
    <property type="entry name" value="YRDC"/>
    <property type="match status" value="1"/>
</dbReference>
<proteinExistence type="inferred from homology"/>
<evidence type="ECO:0000256" key="9">
    <source>
        <dbReference type="ARBA" id="ARBA00022840"/>
    </source>
</evidence>
<evidence type="ECO:0000256" key="11">
    <source>
        <dbReference type="ARBA" id="ARBA00048366"/>
    </source>
</evidence>
<evidence type="ECO:0000256" key="2">
    <source>
        <dbReference type="ARBA" id="ARBA00007663"/>
    </source>
</evidence>
<keyword evidence="14" id="KW-1185">Reference proteome</keyword>
<dbReference type="KEGG" id="mear:Mpt1_c01520"/>
<keyword evidence="7 13" id="KW-0548">Nucleotidyltransferase</keyword>
<evidence type="ECO:0000259" key="12">
    <source>
        <dbReference type="PROSITE" id="PS51163"/>
    </source>
</evidence>
<evidence type="ECO:0000256" key="10">
    <source>
        <dbReference type="ARBA" id="ARBA00029774"/>
    </source>
</evidence>
<dbReference type="GO" id="GO:0000049">
    <property type="term" value="F:tRNA binding"/>
    <property type="evidence" value="ECO:0007669"/>
    <property type="project" value="TreeGrafter"/>
</dbReference>
<comment type="subcellular location">
    <subcellularLocation>
        <location evidence="1">Cytoplasm</location>
    </subcellularLocation>
</comment>
<dbReference type="InterPro" id="IPR050156">
    <property type="entry name" value="TC-AMP_synthase_SUA5"/>
</dbReference>
<keyword evidence="5 13" id="KW-0808">Transferase</keyword>
<dbReference type="InterPro" id="IPR006070">
    <property type="entry name" value="Sua5-like_dom"/>
</dbReference>
<evidence type="ECO:0000256" key="1">
    <source>
        <dbReference type="ARBA" id="ARBA00004496"/>
    </source>
</evidence>
<dbReference type="EMBL" id="CP010070">
    <property type="protein sequence ID" value="AIZ56054.1"/>
    <property type="molecule type" value="Genomic_DNA"/>
</dbReference>
<gene>
    <name evidence="13" type="primary">sua5</name>
    <name evidence="13" type="ORF">Mpt1_c01520</name>
</gene>
<dbReference type="GO" id="GO:0008033">
    <property type="term" value="P:tRNA processing"/>
    <property type="evidence" value="ECO:0007669"/>
    <property type="project" value="UniProtKB-KW"/>
</dbReference>
<dbReference type="InterPro" id="IPR017945">
    <property type="entry name" value="DHBP_synth_RibB-like_a/b_dom"/>
</dbReference>
<comment type="similarity">
    <text evidence="2">Belongs to the SUA5 family.</text>
</comment>
<evidence type="ECO:0000256" key="4">
    <source>
        <dbReference type="ARBA" id="ARBA00022490"/>
    </source>
</evidence>
<keyword evidence="4" id="KW-0963">Cytoplasm</keyword>
<dbReference type="PANTHER" id="PTHR17490:SF16">
    <property type="entry name" value="THREONYLCARBAMOYL-AMP SYNTHASE"/>
    <property type="match status" value="1"/>
</dbReference>
<evidence type="ECO:0000256" key="7">
    <source>
        <dbReference type="ARBA" id="ARBA00022695"/>
    </source>
</evidence>
<keyword evidence="6" id="KW-0819">tRNA processing</keyword>
<dbReference type="STRING" id="1577791.Mpt1_c01520"/>